<dbReference type="InterPro" id="IPR059166">
    <property type="entry name" value="PLD-like_cat"/>
</dbReference>
<dbReference type="EMBL" id="CP159307">
    <property type="protein sequence ID" value="XCH33029.1"/>
    <property type="molecule type" value="Genomic_DNA"/>
</dbReference>
<gene>
    <name evidence="2" type="ORF">ABV300_07710</name>
</gene>
<protein>
    <submittedName>
        <fullName evidence="2">Phospholipase D family protein</fullName>
    </submittedName>
</protein>
<dbReference type="Pfam" id="PF13091">
    <property type="entry name" value="PLDc_2"/>
    <property type="match status" value="1"/>
</dbReference>
<organism evidence="2">
    <name type="scientific">Dehalogenimonas sp. 4OHTPN</name>
    <dbReference type="NCBI Taxonomy" id="3166643"/>
    <lineage>
        <taxon>Bacteria</taxon>
        <taxon>Bacillati</taxon>
        <taxon>Chloroflexota</taxon>
        <taxon>Dehalococcoidia</taxon>
        <taxon>Dehalococcoidales</taxon>
        <taxon>Dehalococcoidaceae</taxon>
        <taxon>Dehalogenimonas</taxon>
    </lineage>
</organism>
<dbReference type="RefSeq" id="WP_353714284.1">
    <property type="nucleotide sequence ID" value="NZ_CP159307.1"/>
</dbReference>
<evidence type="ECO:0000259" key="1">
    <source>
        <dbReference type="Pfam" id="PF13091"/>
    </source>
</evidence>
<evidence type="ECO:0000313" key="2">
    <source>
        <dbReference type="EMBL" id="XCH33029.1"/>
    </source>
</evidence>
<proteinExistence type="predicted"/>
<dbReference type="InterPro" id="IPR036280">
    <property type="entry name" value="Multihaem_cyt_sf"/>
</dbReference>
<dbReference type="AlphaFoldDB" id="A0AAU8G7X7"/>
<dbReference type="SUPFAM" id="SSF56024">
    <property type="entry name" value="Phospholipase D/nuclease"/>
    <property type="match status" value="1"/>
</dbReference>
<accession>A0AAU8G7X7</accession>
<dbReference type="Gene3D" id="3.30.870.10">
    <property type="entry name" value="Endonuclease Chain A"/>
    <property type="match status" value="1"/>
</dbReference>
<sequence length="239" mass="28003">MVKFLNTTGVSYHLEQLLRNTREKLILISPYLKVNDRVRQALQELDRFKYDIRLVFRDNQLNPSEQKWLSALSNIRTSFCQNLHAKCYLNETEAIITSMNLYESSQINNYEMGVLVTKEQDPDLYKAIYEEAMILVRDSTDVRITVSEVPKKPMFSENKTLPPVSGFCIRCHTELKLNPMIPYCKDCYTLWKKKQDDTQEERYCHICGKANPSSINKPSCYECYKSNKNKLEFPIVSNK</sequence>
<dbReference type="CDD" id="cd09176">
    <property type="entry name" value="PLDc_unchar6"/>
    <property type="match status" value="1"/>
</dbReference>
<dbReference type="InterPro" id="IPR025202">
    <property type="entry name" value="PLD-like_dom"/>
</dbReference>
<name>A0AAU8G7X7_9CHLR</name>
<feature type="domain" description="Phospholipase D-like" evidence="1">
    <location>
        <begin position="15"/>
        <end position="127"/>
    </location>
</feature>
<reference evidence="2" key="1">
    <citation type="submission" date="2024-06" db="EMBL/GenBank/DDBJ databases">
        <title>A Novel Isolate, Dehalogenimonas sp. Strain 4OHTPN, Dechlorinates Aromatic 4 Hydroxy chlorothalonil by a Novel Reductive Dehalogenase.</title>
        <authorList>
            <person name="Liu G."/>
        </authorList>
    </citation>
    <scope>NUCLEOTIDE SEQUENCE</scope>
    <source>
        <strain evidence="2">4OHTPN</strain>
    </source>
</reference>
<dbReference type="SUPFAM" id="SSF48695">
    <property type="entry name" value="Multiheme cytochromes"/>
    <property type="match status" value="1"/>
</dbReference>